<protein>
    <submittedName>
        <fullName evidence="2">Uncharacterized protein</fullName>
    </submittedName>
</protein>
<gene>
    <name evidence="2" type="ORF">GCM10009564_30960</name>
</gene>
<feature type="compositionally biased region" description="Low complexity" evidence="1">
    <location>
        <begin position="15"/>
        <end position="29"/>
    </location>
</feature>
<comment type="caution">
    <text evidence="2">The sequence shown here is derived from an EMBL/GenBank/DDBJ whole genome shotgun (WGS) entry which is preliminary data.</text>
</comment>
<reference evidence="3" key="1">
    <citation type="journal article" date="2019" name="Int. J. Syst. Evol. Microbiol.">
        <title>The Global Catalogue of Microorganisms (GCM) 10K type strain sequencing project: providing services to taxonomists for standard genome sequencing and annotation.</title>
        <authorList>
            <consortium name="The Broad Institute Genomics Platform"/>
            <consortium name="The Broad Institute Genome Sequencing Center for Infectious Disease"/>
            <person name="Wu L."/>
            <person name="Ma J."/>
        </authorList>
    </citation>
    <scope>NUCLEOTIDE SEQUENCE [LARGE SCALE GENOMIC DNA]</scope>
    <source>
        <strain evidence="3">JCM 11269</strain>
    </source>
</reference>
<evidence type="ECO:0000256" key="1">
    <source>
        <dbReference type="SAM" id="MobiDB-lite"/>
    </source>
</evidence>
<name>A0ABP4DLM7_9ACTN</name>
<dbReference type="EMBL" id="BAAAHU010000028">
    <property type="protein sequence ID" value="GAA1011066.1"/>
    <property type="molecule type" value="Genomic_DNA"/>
</dbReference>
<accession>A0ABP4DLM7</accession>
<evidence type="ECO:0000313" key="3">
    <source>
        <dbReference type="Proteomes" id="UP001501072"/>
    </source>
</evidence>
<proteinExistence type="predicted"/>
<keyword evidence="3" id="KW-1185">Reference proteome</keyword>
<feature type="region of interest" description="Disordered" evidence="1">
    <location>
        <begin position="1"/>
        <end position="40"/>
    </location>
</feature>
<evidence type="ECO:0000313" key="2">
    <source>
        <dbReference type="EMBL" id="GAA1011066.1"/>
    </source>
</evidence>
<dbReference type="Proteomes" id="UP001501072">
    <property type="component" value="Unassembled WGS sequence"/>
</dbReference>
<organism evidence="2 3">
    <name type="scientific">Streptomyces thermogriseus</name>
    <dbReference type="NCBI Taxonomy" id="75292"/>
    <lineage>
        <taxon>Bacteria</taxon>
        <taxon>Bacillati</taxon>
        <taxon>Actinomycetota</taxon>
        <taxon>Actinomycetes</taxon>
        <taxon>Kitasatosporales</taxon>
        <taxon>Streptomycetaceae</taxon>
        <taxon>Streptomyces</taxon>
    </lineage>
</organism>
<sequence>MPLAVRAGTARRKPATGTATATPDRPAADVVAEPDAGQRPEFPVSVRTRRADKAVTREMTAVRTLRPNG</sequence>